<dbReference type="OrthoDB" id="4535840at2"/>
<reference evidence="5 6" key="1">
    <citation type="submission" date="2019-09" db="EMBL/GenBank/DDBJ databases">
        <authorList>
            <person name="Wang X."/>
        </authorList>
    </citation>
    <scope>NUCLEOTIDE SEQUENCE [LARGE SCALE GENOMIC DNA]</scope>
    <source>
        <strain evidence="5 6">CICC 11023</strain>
    </source>
</reference>
<proteinExistence type="inferred from homology"/>
<dbReference type="EMBL" id="VXLC01000004">
    <property type="protein sequence ID" value="KAA8887828.1"/>
    <property type="molecule type" value="Genomic_DNA"/>
</dbReference>
<organism evidence="5 6">
    <name type="scientific">Nocardia colli</name>
    <dbReference type="NCBI Taxonomy" id="2545717"/>
    <lineage>
        <taxon>Bacteria</taxon>
        <taxon>Bacillati</taxon>
        <taxon>Actinomycetota</taxon>
        <taxon>Actinomycetes</taxon>
        <taxon>Mycobacteriales</taxon>
        <taxon>Nocardiaceae</taxon>
        <taxon>Nocardia</taxon>
    </lineage>
</organism>
<comment type="similarity">
    <text evidence="1">Belongs to the CdaR family.</text>
</comment>
<evidence type="ECO:0000313" key="6">
    <source>
        <dbReference type="Proteomes" id="UP000323876"/>
    </source>
</evidence>
<dbReference type="Proteomes" id="UP000323876">
    <property type="component" value="Unassembled WGS sequence"/>
</dbReference>
<sequence length="399" mass="42951">MTVPSDPAALAEFSDYVRAALPDVARDLLSVVLGEVPSYRELSADKIGRDLPLAAEANLRLFLRSLAEGRAPRPDELTELIDIAVRRARAGIPLDTVLSVYHLGAVAAWNSVAALATTPEQREQLLAAVPYVLGYLGAVTPGVAGAYLRERQDLHWEQREAKRAVAQALVRGNPVDLLAERFGIALDGGFDVLVFRVAEPESSGANRPVLRIVQTEIDAVSSRVLSSVERGGGVVLVPGAEGELATALDAFVTRVAQGTGARTVAGFATAAGVHDVPAAAEEAGEIARLAYQLRRPTAVYRMADLALQYQLARPGPARTWLLTLLDPLRDQPHLMEALRALIDNDYNRQQAAAALVVHRNTLNYRLNRIGTVTGYDPNRPDHAQLFAAALTASDIDEME</sequence>
<feature type="domain" description="CdaR GGDEF-like" evidence="4">
    <location>
        <begin position="178"/>
        <end position="288"/>
    </location>
</feature>
<dbReference type="InterPro" id="IPR025736">
    <property type="entry name" value="PucR_C-HTH_dom"/>
</dbReference>
<evidence type="ECO:0000259" key="3">
    <source>
        <dbReference type="Pfam" id="PF14361"/>
    </source>
</evidence>
<name>A0A5N0EEH6_9NOCA</name>
<dbReference type="Gene3D" id="1.10.10.2840">
    <property type="entry name" value="PucR C-terminal helix-turn-helix domain"/>
    <property type="match status" value="1"/>
</dbReference>
<dbReference type="InterPro" id="IPR042070">
    <property type="entry name" value="PucR_C-HTH_sf"/>
</dbReference>
<dbReference type="RefSeq" id="WP_150402006.1">
    <property type="nucleotide sequence ID" value="NZ_VXLC01000004.1"/>
</dbReference>
<feature type="domain" description="PucR C-terminal helix-turn-helix" evidence="2">
    <location>
        <begin position="334"/>
        <end position="391"/>
    </location>
</feature>
<feature type="domain" description="RsbT co-antagonist protein RsbRD N-terminal" evidence="3">
    <location>
        <begin position="22"/>
        <end position="161"/>
    </location>
</feature>
<accession>A0A5N0EEH6</accession>
<protein>
    <submittedName>
        <fullName evidence="5">PucR family transcriptional regulator</fullName>
    </submittedName>
</protein>
<comment type="caution">
    <text evidence="5">The sequence shown here is derived from an EMBL/GenBank/DDBJ whole genome shotgun (WGS) entry which is preliminary data.</text>
</comment>
<dbReference type="InterPro" id="IPR051448">
    <property type="entry name" value="CdaR-like_regulators"/>
</dbReference>
<gene>
    <name evidence="5" type="ORF">F3087_12010</name>
</gene>
<dbReference type="AlphaFoldDB" id="A0A5N0EEH6"/>
<dbReference type="PANTHER" id="PTHR33744">
    <property type="entry name" value="CARBOHYDRATE DIACID REGULATOR"/>
    <property type="match status" value="1"/>
</dbReference>
<keyword evidence="6" id="KW-1185">Reference proteome</keyword>
<dbReference type="Pfam" id="PF14361">
    <property type="entry name" value="RsbRD_N"/>
    <property type="match status" value="1"/>
</dbReference>
<evidence type="ECO:0000259" key="2">
    <source>
        <dbReference type="Pfam" id="PF13556"/>
    </source>
</evidence>
<dbReference type="InterPro" id="IPR025751">
    <property type="entry name" value="RsbRD_N_dom"/>
</dbReference>
<evidence type="ECO:0000256" key="1">
    <source>
        <dbReference type="ARBA" id="ARBA00006754"/>
    </source>
</evidence>
<evidence type="ECO:0000313" key="5">
    <source>
        <dbReference type="EMBL" id="KAA8887828.1"/>
    </source>
</evidence>
<dbReference type="Pfam" id="PF13556">
    <property type="entry name" value="HTH_30"/>
    <property type="match status" value="1"/>
</dbReference>
<dbReference type="InterPro" id="IPR041522">
    <property type="entry name" value="CdaR_GGDEF"/>
</dbReference>
<evidence type="ECO:0000259" key="4">
    <source>
        <dbReference type="Pfam" id="PF17853"/>
    </source>
</evidence>
<dbReference type="PANTHER" id="PTHR33744:SF1">
    <property type="entry name" value="DNA-BINDING TRANSCRIPTIONAL ACTIVATOR ADER"/>
    <property type="match status" value="1"/>
</dbReference>
<dbReference type="Pfam" id="PF17853">
    <property type="entry name" value="GGDEF_2"/>
    <property type="match status" value="1"/>
</dbReference>